<accession>A0A0A9FTJ9</accession>
<dbReference type="EMBL" id="GBRH01184250">
    <property type="protein sequence ID" value="JAE13646.1"/>
    <property type="molecule type" value="Transcribed_RNA"/>
</dbReference>
<organism evidence="1">
    <name type="scientific">Arundo donax</name>
    <name type="common">Giant reed</name>
    <name type="synonym">Donax arundinaceus</name>
    <dbReference type="NCBI Taxonomy" id="35708"/>
    <lineage>
        <taxon>Eukaryota</taxon>
        <taxon>Viridiplantae</taxon>
        <taxon>Streptophyta</taxon>
        <taxon>Embryophyta</taxon>
        <taxon>Tracheophyta</taxon>
        <taxon>Spermatophyta</taxon>
        <taxon>Magnoliopsida</taxon>
        <taxon>Liliopsida</taxon>
        <taxon>Poales</taxon>
        <taxon>Poaceae</taxon>
        <taxon>PACMAD clade</taxon>
        <taxon>Arundinoideae</taxon>
        <taxon>Arundineae</taxon>
        <taxon>Arundo</taxon>
    </lineage>
</organism>
<evidence type="ECO:0000313" key="1">
    <source>
        <dbReference type="EMBL" id="JAE13646.1"/>
    </source>
</evidence>
<proteinExistence type="predicted"/>
<reference evidence="1" key="1">
    <citation type="submission" date="2014-09" db="EMBL/GenBank/DDBJ databases">
        <authorList>
            <person name="Magalhaes I.L.F."/>
            <person name="Oliveira U."/>
            <person name="Santos F.R."/>
            <person name="Vidigal T.H.D.A."/>
            <person name="Brescovit A.D."/>
            <person name="Santos A.J."/>
        </authorList>
    </citation>
    <scope>NUCLEOTIDE SEQUENCE</scope>
    <source>
        <tissue evidence="1">Shoot tissue taken approximately 20 cm above the soil surface</tissue>
    </source>
</reference>
<sequence>MPWAGTIVRLAVFFR</sequence>
<protein>
    <submittedName>
        <fullName evidence="1">Uncharacterized protein</fullName>
    </submittedName>
</protein>
<name>A0A0A9FTJ9_ARUDO</name>
<reference evidence="1" key="2">
    <citation type="journal article" date="2015" name="Data Brief">
        <title>Shoot transcriptome of the giant reed, Arundo donax.</title>
        <authorList>
            <person name="Barrero R.A."/>
            <person name="Guerrero F.D."/>
            <person name="Moolhuijzen P."/>
            <person name="Goolsby J.A."/>
            <person name="Tidwell J."/>
            <person name="Bellgard S.E."/>
            <person name="Bellgard M.I."/>
        </authorList>
    </citation>
    <scope>NUCLEOTIDE SEQUENCE</scope>
    <source>
        <tissue evidence="1">Shoot tissue taken approximately 20 cm above the soil surface</tissue>
    </source>
</reference>